<keyword evidence="6" id="KW-1185">Reference proteome</keyword>
<feature type="domain" description="PD-(D/E)XK endonuclease-like" evidence="4">
    <location>
        <begin position="301"/>
        <end position="542"/>
    </location>
</feature>
<protein>
    <submittedName>
        <fullName evidence="5">PD-(D/E)XK nuclease superfamily protein</fullName>
    </submittedName>
</protein>
<reference evidence="5 6" key="1">
    <citation type="submission" date="2022-03" db="EMBL/GenBank/DDBJ databases">
        <title>Complete genome of Streptomyces rimosus ssp. rimosus R7 (=ATCC 10970).</title>
        <authorList>
            <person name="Beganovic S."/>
            <person name="Ruckert C."/>
            <person name="Busche T."/>
            <person name="Kalinowski J."/>
            <person name="Wittmann C."/>
        </authorList>
    </citation>
    <scope>NUCLEOTIDE SEQUENCE [LARGE SCALE GENOMIC DNA]</scope>
    <source>
        <strain evidence="5 6">R7</strain>
    </source>
</reference>
<name>A0ABY3YWU5_STRRM</name>
<dbReference type="EMBL" id="CP094298">
    <property type="protein sequence ID" value="UNZ02101.1"/>
    <property type="molecule type" value="Genomic_DNA"/>
</dbReference>
<dbReference type="InterPro" id="IPR038726">
    <property type="entry name" value="PDDEXK_AddAB-type"/>
</dbReference>
<sequence length="550" mass="60288">MQVSIPSMPDQAYVGGGLVRIRPTDVRQSDKRCPQQLATKIRPGSPRAHRPSASGRVLTEWALGPLHDVLDLIEFEQKSVEDALASWRARPKRPFHPALAQWTEFAVRSYITAVAAIPAAAGVPYTEPLEPVSRLWARQRRGPLKPGDPDVYEEMVTDRRYAGHGVRELRVIRTGSVSDRPRDETEIAVAVGVLAGGSPVLSSRWRADPLTLGKSEPPRLVRLVEIGCVDASHRVLFEGTPQAAYDCYNCSVEAHIDKVITGGSYRPGERCGGCEAVATCPEVPSRPGILGVSRSDLPRRSWSVTTGRSYRKCPARAHLEDLFLPREGTTENSEAVVRGQAVHAWIENRHRRTPQQPCTPDDIPALQGAWQCDGWAVTGLQARLGIQMIGDHALVCPLQDRLDDTEAHPERRVVVFDPDADVVVIAKTDLLYRAADRWTLRETKTSKVLGEGDLLERYPQLALAVVLARAGVLPGAEHCRVELERLTGSGPVVTELDVAAPDVVAQAQLVVKTYVAPWHADARYPAKPGKACEDCPFTRWCPDAAERGGA</sequence>
<keyword evidence="1" id="KW-0227">DNA damage</keyword>
<keyword evidence="2" id="KW-0347">Helicase</keyword>
<evidence type="ECO:0000256" key="1">
    <source>
        <dbReference type="ARBA" id="ARBA00022763"/>
    </source>
</evidence>
<dbReference type="Pfam" id="PF12705">
    <property type="entry name" value="PDDEXK_1"/>
    <property type="match status" value="1"/>
</dbReference>
<keyword evidence="2" id="KW-0067">ATP-binding</keyword>
<dbReference type="Proteomes" id="UP000829494">
    <property type="component" value="Chromosome"/>
</dbReference>
<keyword evidence="2" id="KW-0378">Hydrolase</keyword>
<evidence type="ECO:0000259" key="4">
    <source>
        <dbReference type="Pfam" id="PF12705"/>
    </source>
</evidence>
<accession>A0ABY3YWU5</accession>
<evidence type="ECO:0000313" key="6">
    <source>
        <dbReference type="Proteomes" id="UP000829494"/>
    </source>
</evidence>
<proteinExistence type="predicted"/>
<evidence type="ECO:0000256" key="2">
    <source>
        <dbReference type="ARBA" id="ARBA00022806"/>
    </source>
</evidence>
<organism evidence="5 6">
    <name type="scientific">Streptomyces rimosus subsp. rimosus</name>
    <dbReference type="NCBI Taxonomy" id="132474"/>
    <lineage>
        <taxon>Bacteria</taxon>
        <taxon>Bacillati</taxon>
        <taxon>Actinomycetota</taxon>
        <taxon>Actinomycetes</taxon>
        <taxon>Kitasatosporales</taxon>
        <taxon>Streptomycetaceae</taxon>
        <taxon>Streptomyces</taxon>
    </lineage>
</organism>
<evidence type="ECO:0000313" key="5">
    <source>
        <dbReference type="EMBL" id="UNZ02101.1"/>
    </source>
</evidence>
<evidence type="ECO:0000256" key="3">
    <source>
        <dbReference type="ARBA" id="ARBA00023204"/>
    </source>
</evidence>
<keyword evidence="2" id="KW-0547">Nucleotide-binding</keyword>
<gene>
    <name evidence="5" type="ORF">SRIMR7_08095</name>
</gene>
<keyword evidence="3" id="KW-0234">DNA repair</keyword>